<keyword evidence="3" id="KW-1185">Reference proteome</keyword>
<feature type="region of interest" description="Disordered" evidence="1">
    <location>
        <begin position="148"/>
        <end position="171"/>
    </location>
</feature>
<organism evidence="2 3">
    <name type="scientific">Pleurodeles waltl</name>
    <name type="common">Iberian ribbed newt</name>
    <dbReference type="NCBI Taxonomy" id="8319"/>
    <lineage>
        <taxon>Eukaryota</taxon>
        <taxon>Metazoa</taxon>
        <taxon>Chordata</taxon>
        <taxon>Craniata</taxon>
        <taxon>Vertebrata</taxon>
        <taxon>Euteleostomi</taxon>
        <taxon>Amphibia</taxon>
        <taxon>Batrachia</taxon>
        <taxon>Caudata</taxon>
        <taxon>Salamandroidea</taxon>
        <taxon>Salamandridae</taxon>
        <taxon>Pleurodelinae</taxon>
        <taxon>Pleurodeles</taxon>
    </lineage>
</organism>
<sequence>MRCRISLVALRKKKTAALPCALLLLPDNARRIEGIASVLAATLKKKKRGTEIERPTSSMKWRWRIDSSLHPPRYRSHRHQGDGEEAKQGPASMPELNIGEFLELSAWCLIRSKEPILQSHSQSSSTLLTNAATESSSAILISTTSGNLSPNRLSTPPQLTAEQFENPPIAI</sequence>
<dbReference type="Proteomes" id="UP001066276">
    <property type="component" value="Chromosome 9"/>
</dbReference>
<reference evidence="2" key="1">
    <citation type="journal article" date="2022" name="bioRxiv">
        <title>Sequencing and chromosome-scale assembly of the giantPleurodeles waltlgenome.</title>
        <authorList>
            <person name="Brown T."/>
            <person name="Elewa A."/>
            <person name="Iarovenko S."/>
            <person name="Subramanian E."/>
            <person name="Araus A.J."/>
            <person name="Petzold A."/>
            <person name="Susuki M."/>
            <person name="Suzuki K.-i.T."/>
            <person name="Hayashi T."/>
            <person name="Toyoda A."/>
            <person name="Oliveira C."/>
            <person name="Osipova E."/>
            <person name="Leigh N.D."/>
            <person name="Simon A."/>
            <person name="Yun M.H."/>
        </authorList>
    </citation>
    <scope>NUCLEOTIDE SEQUENCE</scope>
    <source>
        <strain evidence="2">20211129_DDA</strain>
        <tissue evidence="2">Liver</tissue>
    </source>
</reference>
<protein>
    <submittedName>
        <fullName evidence="2">Uncharacterized protein</fullName>
    </submittedName>
</protein>
<feature type="compositionally biased region" description="Polar residues" evidence="1">
    <location>
        <begin position="148"/>
        <end position="163"/>
    </location>
</feature>
<name>A0AAV7NA36_PLEWA</name>
<gene>
    <name evidence="2" type="ORF">NDU88_006940</name>
</gene>
<dbReference type="AlphaFoldDB" id="A0AAV7NA36"/>
<dbReference type="EMBL" id="JANPWB010000013">
    <property type="protein sequence ID" value="KAJ1109580.1"/>
    <property type="molecule type" value="Genomic_DNA"/>
</dbReference>
<evidence type="ECO:0000313" key="2">
    <source>
        <dbReference type="EMBL" id="KAJ1109580.1"/>
    </source>
</evidence>
<evidence type="ECO:0000313" key="3">
    <source>
        <dbReference type="Proteomes" id="UP001066276"/>
    </source>
</evidence>
<comment type="caution">
    <text evidence="2">The sequence shown here is derived from an EMBL/GenBank/DDBJ whole genome shotgun (WGS) entry which is preliminary data.</text>
</comment>
<evidence type="ECO:0000256" key="1">
    <source>
        <dbReference type="SAM" id="MobiDB-lite"/>
    </source>
</evidence>
<proteinExistence type="predicted"/>
<accession>A0AAV7NA36</accession>
<feature type="region of interest" description="Disordered" evidence="1">
    <location>
        <begin position="70"/>
        <end position="91"/>
    </location>
</feature>